<organism evidence="1 2">
    <name type="scientific">Natrinema pallidum DSM 3751</name>
    <dbReference type="NCBI Taxonomy" id="1227495"/>
    <lineage>
        <taxon>Archaea</taxon>
        <taxon>Methanobacteriati</taxon>
        <taxon>Methanobacteriota</taxon>
        <taxon>Stenosarchaea group</taxon>
        <taxon>Halobacteria</taxon>
        <taxon>Halobacteriales</taxon>
        <taxon>Natrialbaceae</taxon>
        <taxon>Natrinema</taxon>
    </lineage>
</organism>
<accession>L9YKW3</accession>
<proteinExistence type="predicted"/>
<dbReference type="PATRIC" id="fig|1227495.3.peg.3255"/>
<dbReference type="Proteomes" id="UP000011618">
    <property type="component" value="Unassembled WGS sequence"/>
</dbReference>
<dbReference type="EMBL" id="AOII01000090">
    <property type="protein sequence ID" value="ELY74132.1"/>
    <property type="molecule type" value="Genomic_DNA"/>
</dbReference>
<gene>
    <name evidence="1" type="ORF">C487_16254</name>
</gene>
<dbReference type="RefSeq" id="WP_006186792.1">
    <property type="nucleotide sequence ID" value="NZ_AOII01000090.1"/>
</dbReference>
<dbReference type="AlphaFoldDB" id="L9YKW3"/>
<protein>
    <submittedName>
        <fullName evidence="1">Uncharacterized protein</fullName>
    </submittedName>
</protein>
<evidence type="ECO:0000313" key="2">
    <source>
        <dbReference type="Proteomes" id="UP000011618"/>
    </source>
</evidence>
<name>L9YKW3_9EURY</name>
<evidence type="ECO:0000313" key="1">
    <source>
        <dbReference type="EMBL" id="ELY74132.1"/>
    </source>
</evidence>
<reference evidence="1 2" key="1">
    <citation type="journal article" date="2014" name="PLoS Genet.">
        <title>Phylogenetically driven sequencing of extremely halophilic archaea reveals strategies for static and dynamic osmo-response.</title>
        <authorList>
            <person name="Becker E.A."/>
            <person name="Seitzer P.M."/>
            <person name="Tritt A."/>
            <person name="Larsen D."/>
            <person name="Krusor M."/>
            <person name="Yao A.I."/>
            <person name="Wu D."/>
            <person name="Madern D."/>
            <person name="Eisen J.A."/>
            <person name="Darling A.E."/>
            <person name="Facciotti M.T."/>
        </authorList>
    </citation>
    <scope>NUCLEOTIDE SEQUENCE [LARGE SCALE GENOMIC DNA]</scope>
    <source>
        <strain evidence="1 2">DSM 3751</strain>
    </source>
</reference>
<comment type="caution">
    <text evidence="1">The sequence shown here is derived from an EMBL/GenBank/DDBJ whole genome shotgun (WGS) entry which is preliminary data.</text>
</comment>
<sequence length="72" mass="8337">MHDEPEHYDVTLTDGDTRTYDRIRIRDNGWLGGWFETPTGRKHEQFPPNQVAEVESEFVETESSDKAPVMGQ</sequence>